<dbReference type="Proteomes" id="UP000594364">
    <property type="component" value="Chromosome 3"/>
</dbReference>
<gene>
    <name evidence="1" type="ORF">C2857_006139</name>
</gene>
<evidence type="ECO:0000313" key="2">
    <source>
        <dbReference type="Proteomes" id="UP000594364"/>
    </source>
</evidence>
<dbReference type="EMBL" id="CP031387">
    <property type="protein sequence ID" value="QPH01935.1"/>
    <property type="molecule type" value="Genomic_DNA"/>
</dbReference>
<sequence length="443" mass="45693">MKVTEMKLTSFCWLLTVTAGLFVVAFHFGHNGSFRAPDEMLHAEHVVSEAAHMLAIRGECNETAPALASAVDGIGALRFSGSITASRVTTDGTQIATAASADTSSGATSESVAVSTQTALSTIYSIKSTSGERTVTSTTTGTTTITILPVPEYTQSDEDTCQRTVTETVMVTVYPPPDATVTAGASTVTDVNTHVTYTVGLPDVTLTGNPSSYTAVQTDVSYTSGAPDATVPGNPSTITNVQTDISVTTGLPDATVSGEASTVTDIQISWSWPLTSTYSTAFTTLTITDLWDTNTNTPSPASESGHVSFSTITTVISSQITITIFPSSSPSTAEASSQVAGDVTSLPANPTSTYTTIVTATGGPPAVETTTVDVLPPAYTNPVYNSTAEDTTPTTSSTSLYTPIVISEGSKRPAPKAWGWGGSNGSSHVACTIMLVAVITLML</sequence>
<dbReference type="OrthoDB" id="4940504at2759"/>
<keyword evidence="2" id="KW-1185">Reference proteome</keyword>
<dbReference type="AlphaFoldDB" id="A0A7S9KTA7"/>
<accession>A0A7S9KTA7</accession>
<protein>
    <submittedName>
        <fullName evidence="1">Uncharacterized protein</fullName>
    </submittedName>
</protein>
<organism evidence="1 2">
    <name type="scientific">Epichloe festucae (strain Fl1)</name>
    <dbReference type="NCBI Taxonomy" id="877507"/>
    <lineage>
        <taxon>Eukaryota</taxon>
        <taxon>Fungi</taxon>
        <taxon>Dikarya</taxon>
        <taxon>Ascomycota</taxon>
        <taxon>Pezizomycotina</taxon>
        <taxon>Sordariomycetes</taxon>
        <taxon>Hypocreomycetidae</taxon>
        <taxon>Hypocreales</taxon>
        <taxon>Clavicipitaceae</taxon>
        <taxon>Epichloe</taxon>
    </lineage>
</organism>
<name>A0A7S9KTA7_EPIFF</name>
<proteinExistence type="predicted"/>
<reference evidence="1 2" key="1">
    <citation type="journal article" date="2018" name="PLoS Genet.">
        <title>Repeat elements organise 3D genome structure and mediate transcription in the filamentous fungus Epichloe festucae.</title>
        <authorList>
            <person name="Winter D.J."/>
            <person name="Ganley A.R.D."/>
            <person name="Young C.A."/>
            <person name="Liachko I."/>
            <person name="Schardl C.L."/>
            <person name="Dupont P.Y."/>
            <person name="Berry D."/>
            <person name="Ram A."/>
            <person name="Scott B."/>
            <person name="Cox M.P."/>
        </authorList>
    </citation>
    <scope>NUCLEOTIDE SEQUENCE [LARGE SCALE GENOMIC DNA]</scope>
    <source>
        <strain evidence="1 2">Fl1</strain>
    </source>
</reference>
<evidence type="ECO:0000313" key="1">
    <source>
        <dbReference type="EMBL" id="QPH01935.1"/>
    </source>
</evidence>